<sequence length="142" mass="17001">EYDLTIHIAYFLDQHLVFQLLEFLSVKEIYNEKELLHGKLDLLINTNMVDFTIDVYKSLYSGDIPHALTEKRTTVVTQLKQLQMFEDTETTRQMQPTRDSHKLFGYLEDKHGFRQEYLDTLYRYAKFQYGCGNYSGLYFFRV</sequence>
<dbReference type="OMA" id="TIHIAYF"/>
<dbReference type="Proteomes" id="UP000694381">
    <property type="component" value="Unassembled WGS sequence"/>
</dbReference>
<evidence type="ECO:0000313" key="5">
    <source>
        <dbReference type="Ensembl" id="ENSNGAP00000004258.1"/>
    </source>
</evidence>
<evidence type="ECO:0000313" key="6">
    <source>
        <dbReference type="Proteomes" id="UP000694381"/>
    </source>
</evidence>
<dbReference type="GeneTree" id="ENSGT00390000002661"/>
<evidence type="ECO:0000256" key="3">
    <source>
        <dbReference type="ARBA" id="ARBA00022917"/>
    </source>
</evidence>
<organism evidence="5 6">
    <name type="scientific">Nannospalax galili</name>
    <name type="common">Northern Israeli blind subterranean mole rat</name>
    <name type="synonym">Spalax galili</name>
    <dbReference type="NCBI Taxonomy" id="1026970"/>
    <lineage>
        <taxon>Eukaryota</taxon>
        <taxon>Metazoa</taxon>
        <taxon>Chordata</taxon>
        <taxon>Craniata</taxon>
        <taxon>Vertebrata</taxon>
        <taxon>Euteleostomi</taxon>
        <taxon>Mammalia</taxon>
        <taxon>Eutheria</taxon>
        <taxon>Euarchontoglires</taxon>
        <taxon>Glires</taxon>
        <taxon>Rodentia</taxon>
        <taxon>Myomorpha</taxon>
        <taxon>Muroidea</taxon>
        <taxon>Spalacidae</taxon>
        <taxon>Spalacinae</taxon>
        <taxon>Nannospalax</taxon>
    </lineage>
</organism>
<dbReference type="SMART" id="SM01186">
    <property type="entry name" value="eIF3_N"/>
    <property type="match status" value="1"/>
</dbReference>
<name>A0A8C6QJM6_NANGA</name>
<feature type="domain" description="Eukaryotic translation initiation factor 3 subunit E N-terminal" evidence="4">
    <location>
        <begin position="3"/>
        <end position="128"/>
    </location>
</feature>
<protein>
    <recommendedName>
        <fullName evidence="4">Eukaryotic translation initiation factor 3 subunit E N-terminal domain-containing protein</fullName>
    </recommendedName>
</protein>
<accession>A0A8C6QJM6</accession>
<keyword evidence="6" id="KW-1185">Reference proteome</keyword>
<keyword evidence="3" id="KW-0648">Protein biosynthesis</keyword>
<dbReference type="InterPro" id="IPR019010">
    <property type="entry name" value="eIF3e_N"/>
</dbReference>
<dbReference type="Pfam" id="PF09440">
    <property type="entry name" value="eIF3_N"/>
    <property type="match status" value="1"/>
</dbReference>
<keyword evidence="2" id="KW-0396">Initiation factor</keyword>
<dbReference type="AlphaFoldDB" id="A0A8C6QJM6"/>
<evidence type="ECO:0000256" key="1">
    <source>
        <dbReference type="ARBA" id="ARBA00022490"/>
    </source>
</evidence>
<reference evidence="5" key="2">
    <citation type="submission" date="2025-09" db="UniProtKB">
        <authorList>
            <consortium name="Ensembl"/>
        </authorList>
    </citation>
    <scope>IDENTIFICATION</scope>
</reference>
<keyword evidence="1" id="KW-0963">Cytoplasm</keyword>
<evidence type="ECO:0000259" key="4">
    <source>
        <dbReference type="SMART" id="SM01186"/>
    </source>
</evidence>
<dbReference type="InterPro" id="IPR016650">
    <property type="entry name" value="eIF3e"/>
</dbReference>
<dbReference type="GO" id="GO:0005852">
    <property type="term" value="C:eukaryotic translation initiation factor 3 complex"/>
    <property type="evidence" value="ECO:0007669"/>
    <property type="project" value="InterPro"/>
</dbReference>
<dbReference type="PANTHER" id="PTHR10317">
    <property type="entry name" value="EUKARYOTIC TRANSLATION INITIATION FACTOR 3 SUBUNIT E"/>
    <property type="match status" value="1"/>
</dbReference>
<dbReference type="Ensembl" id="ENSNGAT00000006744.1">
    <property type="protein sequence ID" value="ENSNGAP00000004258.1"/>
    <property type="gene ID" value="ENSNGAG00000005493.1"/>
</dbReference>
<dbReference type="GO" id="GO:0003743">
    <property type="term" value="F:translation initiation factor activity"/>
    <property type="evidence" value="ECO:0007669"/>
    <property type="project" value="UniProtKB-KW"/>
</dbReference>
<reference evidence="5" key="1">
    <citation type="submission" date="2025-08" db="UniProtKB">
        <authorList>
            <consortium name="Ensembl"/>
        </authorList>
    </citation>
    <scope>IDENTIFICATION</scope>
</reference>
<evidence type="ECO:0000256" key="2">
    <source>
        <dbReference type="ARBA" id="ARBA00022540"/>
    </source>
</evidence>
<proteinExistence type="predicted"/>